<comment type="subcellular location">
    <subcellularLocation>
        <location evidence="1">Nucleus</location>
    </subcellularLocation>
</comment>
<reference evidence="5" key="1">
    <citation type="submission" date="2015-05" db="UniProtKB">
        <authorList>
            <consortium name="EnsemblMetazoa"/>
        </authorList>
    </citation>
    <scope>IDENTIFICATION</scope>
</reference>
<dbReference type="PANTHER" id="PTHR15367">
    <property type="entry name" value="DNA-DIRECTED RNA POLYMERASE III"/>
    <property type="match status" value="1"/>
</dbReference>
<dbReference type="PANTHER" id="PTHR15367:SF2">
    <property type="entry name" value="DNA-DIRECTED RNA POLYMERASE III SUBUNIT"/>
    <property type="match status" value="1"/>
</dbReference>
<dbReference type="AlphaFoldDB" id="T1HVZ5"/>
<feature type="region of interest" description="Disordered" evidence="4">
    <location>
        <begin position="152"/>
        <end position="217"/>
    </location>
</feature>
<dbReference type="VEuPathDB" id="VectorBase:RPRC008215"/>
<dbReference type="Proteomes" id="UP000015103">
    <property type="component" value="Unassembled WGS sequence"/>
</dbReference>
<evidence type="ECO:0000256" key="2">
    <source>
        <dbReference type="ARBA" id="ARBA00008352"/>
    </source>
</evidence>
<dbReference type="EnsemblMetazoa" id="RPRC008215-RA">
    <property type="protein sequence ID" value="RPRC008215-PA"/>
    <property type="gene ID" value="RPRC008215"/>
</dbReference>
<dbReference type="FunCoup" id="T1HVZ5">
    <property type="interactions" value="235"/>
</dbReference>
<dbReference type="eggNOG" id="ENOG502QUPX">
    <property type="taxonomic scope" value="Eukaryota"/>
</dbReference>
<comment type="similarity">
    <text evidence="2">Belongs to the eukaryotic RPC7 RNA polymerase subunit family.</text>
</comment>
<dbReference type="InterPro" id="IPR024661">
    <property type="entry name" value="RNA_pol_III_Rpc31"/>
</dbReference>
<evidence type="ECO:0000256" key="4">
    <source>
        <dbReference type="SAM" id="MobiDB-lite"/>
    </source>
</evidence>
<feature type="compositionally biased region" description="Acidic residues" evidence="4">
    <location>
        <begin position="166"/>
        <end position="191"/>
    </location>
</feature>
<dbReference type="Pfam" id="PF11705">
    <property type="entry name" value="RNA_pol_3_Rpc31"/>
    <property type="match status" value="1"/>
</dbReference>
<dbReference type="HOGENOM" id="CLU_084309_1_0_1"/>
<organism evidence="5 6">
    <name type="scientific">Rhodnius prolixus</name>
    <name type="common">Triatomid bug</name>
    <dbReference type="NCBI Taxonomy" id="13249"/>
    <lineage>
        <taxon>Eukaryota</taxon>
        <taxon>Metazoa</taxon>
        <taxon>Ecdysozoa</taxon>
        <taxon>Arthropoda</taxon>
        <taxon>Hexapoda</taxon>
        <taxon>Insecta</taxon>
        <taxon>Pterygota</taxon>
        <taxon>Neoptera</taxon>
        <taxon>Paraneoptera</taxon>
        <taxon>Hemiptera</taxon>
        <taxon>Heteroptera</taxon>
        <taxon>Panheteroptera</taxon>
        <taxon>Cimicomorpha</taxon>
        <taxon>Reduviidae</taxon>
        <taxon>Triatominae</taxon>
        <taxon>Rhodnius</taxon>
    </lineage>
</organism>
<feature type="compositionally biased region" description="Basic and acidic residues" evidence="4">
    <location>
        <begin position="156"/>
        <end position="165"/>
    </location>
</feature>
<evidence type="ECO:0000256" key="3">
    <source>
        <dbReference type="ARBA" id="ARBA00023242"/>
    </source>
</evidence>
<evidence type="ECO:0000313" key="5">
    <source>
        <dbReference type="EnsemblMetazoa" id="RPRC008215-PA"/>
    </source>
</evidence>
<sequence>MVGRGRGRAALSFNVEALGIQQGEALPGPVLQPPPSYPALETVTAPIYPSLKFGETLQYKKDFLNFYTRLRVDYEEVATSGNKRRFDSTSISATQNKKERPQLNYEWTRFPVELRPGTTKRPKKIPKVKIKAMADIDKMLAQLEQKENAMFNADESVVKVEKPQDEDNEDEEGMGEEEVEHDSDQEMDEGTDYNSNYFDNGESYLDEDDDGDDGPVY</sequence>
<dbReference type="RefSeq" id="XP_073999703.1">
    <property type="nucleotide sequence ID" value="XM_074143602.1"/>
</dbReference>
<proteinExistence type="inferred from homology"/>
<keyword evidence="6" id="KW-1185">Reference proteome</keyword>
<accession>T1HVZ5</accession>
<name>T1HVZ5_RHOPR</name>
<protein>
    <submittedName>
        <fullName evidence="5">Uncharacterized protein</fullName>
    </submittedName>
</protein>
<keyword evidence="3" id="KW-0539">Nucleus</keyword>
<dbReference type="EMBL" id="ACPB03014552">
    <property type="status" value="NOT_ANNOTATED_CDS"/>
    <property type="molecule type" value="Genomic_DNA"/>
</dbReference>
<dbReference type="GeneID" id="141462031"/>
<dbReference type="InParanoid" id="T1HVZ5"/>
<dbReference type="GO" id="GO:0006383">
    <property type="term" value="P:transcription by RNA polymerase III"/>
    <property type="evidence" value="ECO:0007669"/>
    <property type="project" value="InterPro"/>
</dbReference>
<dbReference type="GO" id="GO:0005666">
    <property type="term" value="C:RNA polymerase III complex"/>
    <property type="evidence" value="ECO:0007669"/>
    <property type="project" value="TreeGrafter"/>
</dbReference>
<evidence type="ECO:0000313" key="6">
    <source>
        <dbReference type="Proteomes" id="UP000015103"/>
    </source>
</evidence>
<dbReference type="OMA" id="LCIKVRE"/>
<evidence type="ECO:0000256" key="1">
    <source>
        <dbReference type="ARBA" id="ARBA00004123"/>
    </source>
</evidence>
<dbReference type="STRING" id="13249.T1HVZ5"/>
<feature type="compositionally biased region" description="Acidic residues" evidence="4">
    <location>
        <begin position="204"/>
        <end position="217"/>
    </location>
</feature>